<feature type="compositionally biased region" description="Basic and acidic residues" evidence="2">
    <location>
        <begin position="907"/>
        <end position="933"/>
    </location>
</feature>
<feature type="region of interest" description="Disordered" evidence="2">
    <location>
        <begin position="45"/>
        <end position="87"/>
    </location>
</feature>
<dbReference type="InterPro" id="IPR039136">
    <property type="entry name" value="NUFIP1-like"/>
</dbReference>
<keyword evidence="1" id="KW-0862">Zinc</keyword>
<keyword evidence="5" id="KW-1185">Reference proteome</keyword>
<feature type="compositionally biased region" description="Basic and acidic residues" evidence="2">
    <location>
        <begin position="527"/>
        <end position="555"/>
    </location>
</feature>
<evidence type="ECO:0000256" key="2">
    <source>
        <dbReference type="SAM" id="MobiDB-lite"/>
    </source>
</evidence>
<accession>A0A8K0P8Q9</accession>
<dbReference type="PROSITE" id="PS50157">
    <property type="entry name" value="ZINC_FINGER_C2H2_2"/>
    <property type="match status" value="1"/>
</dbReference>
<dbReference type="OrthoDB" id="273070at2759"/>
<dbReference type="GO" id="GO:0000492">
    <property type="term" value="P:box C/D snoRNP assembly"/>
    <property type="evidence" value="ECO:0007669"/>
    <property type="project" value="TreeGrafter"/>
</dbReference>
<feature type="region of interest" description="Disordered" evidence="2">
    <location>
        <begin position="379"/>
        <end position="458"/>
    </location>
</feature>
<reference evidence="4" key="2">
    <citation type="submission" date="2017-10" db="EMBL/GenBank/DDBJ databases">
        <title>Ladona fulva Genome sequencing and assembly.</title>
        <authorList>
            <person name="Murali S."/>
            <person name="Richards S."/>
            <person name="Bandaranaike D."/>
            <person name="Bellair M."/>
            <person name="Blankenburg K."/>
            <person name="Chao H."/>
            <person name="Dinh H."/>
            <person name="Doddapaneni H."/>
            <person name="Dugan-Rocha S."/>
            <person name="Elkadiri S."/>
            <person name="Gnanaolivu R."/>
            <person name="Hernandez B."/>
            <person name="Skinner E."/>
            <person name="Javaid M."/>
            <person name="Lee S."/>
            <person name="Li M."/>
            <person name="Ming W."/>
            <person name="Munidasa M."/>
            <person name="Muniz J."/>
            <person name="Nguyen L."/>
            <person name="Hughes D."/>
            <person name="Osuji N."/>
            <person name="Pu L.-L."/>
            <person name="Puazo M."/>
            <person name="Qu C."/>
            <person name="Quiroz J."/>
            <person name="Raj R."/>
            <person name="Weissenberger G."/>
            <person name="Xin Y."/>
            <person name="Zou X."/>
            <person name="Han Y."/>
            <person name="Worley K."/>
            <person name="Muzny D."/>
            <person name="Gibbs R."/>
        </authorList>
    </citation>
    <scope>NUCLEOTIDE SEQUENCE</scope>
    <source>
        <strain evidence="4">Sampled in the wild</strain>
    </source>
</reference>
<dbReference type="PANTHER" id="PTHR13309:SF0">
    <property type="entry name" value="FMR1-INTERACTING PROTEIN NUFIP1"/>
    <property type="match status" value="1"/>
</dbReference>
<dbReference type="PANTHER" id="PTHR13309">
    <property type="entry name" value="NUCLEAR FRAGILE X MENTAL RETARDATION PROTEIN INTERACTING PROTEIN 1"/>
    <property type="match status" value="1"/>
</dbReference>
<evidence type="ECO:0000313" key="5">
    <source>
        <dbReference type="Proteomes" id="UP000792457"/>
    </source>
</evidence>
<gene>
    <name evidence="4" type="ORF">J437_LFUL013444</name>
</gene>
<feature type="compositionally biased region" description="Polar residues" evidence="2">
    <location>
        <begin position="409"/>
        <end position="419"/>
    </location>
</feature>
<dbReference type="EMBL" id="KZ308994">
    <property type="protein sequence ID" value="KAG8236178.1"/>
    <property type="molecule type" value="Genomic_DNA"/>
</dbReference>
<evidence type="ECO:0000313" key="4">
    <source>
        <dbReference type="EMBL" id="KAG8236178.1"/>
    </source>
</evidence>
<dbReference type="PROSITE" id="PS00028">
    <property type="entry name" value="ZINC_FINGER_C2H2_1"/>
    <property type="match status" value="1"/>
</dbReference>
<feature type="compositionally biased region" description="Basic and acidic residues" evidence="2">
    <location>
        <begin position="193"/>
        <end position="216"/>
    </location>
</feature>
<dbReference type="Proteomes" id="UP000792457">
    <property type="component" value="Unassembled WGS sequence"/>
</dbReference>
<feature type="compositionally biased region" description="Basic and acidic residues" evidence="2">
    <location>
        <begin position="392"/>
        <end position="408"/>
    </location>
</feature>
<dbReference type="InterPro" id="IPR013087">
    <property type="entry name" value="Znf_C2H2_type"/>
</dbReference>
<dbReference type="Pfam" id="PF10453">
    <property type="entry name" value="NUFIP1"/>
    <property type="match status" value="1"/>
</dbReference>
<dbReference type="GO" id="GO:0003723">
    <property type="term" value="F:RNA binding"/>
    <property type="evidence" value="ECO:0007669"/>
    <property type="project" value="InterPro"/>
</dbReference>
<dbReference type="AlphaFoldDB" id="A0A8K0P8Q9"/>
<reference evidence="4" key="1">
    <citation type="submission" date="2013-04" db="EMBL/GenBank/DDBJ databases">
        <authorList>
            <person name="Qu J."/>
            <person name="Murali S.C."/>
            <person name="Bandaranaike D."/>
            <person name="Bellair M."/>
            <person name="Blankenburg K."/>
            <person name="Chao H."/>
            <person name="Dinh H."/>
            <person name="Doddapaneni H."/>
            <person name="Downs B."/>
            <person name="Dugan-Rocha S."/>
            <person name="Elkadiri S."/>
            <person name="Gnanaolivu R.D."/>
            <person name="Hernandez B."/>
            <person name="Javaid M."/>
            <person name="Jayaseelan J.C."/>
            <person name="Lee S."/>
            <person name="Li M."/>
            <person name="Ming W."/>
            <person name="Munidasa M."/>
            <person name="Muniz J."/>
            <person name="Nguyen L."/>
            <person name="Ongeri F."/>
            <person name="Osuji N."/>
            <person name="Pu L.-L."/>
            <person name="Puazo M."/>
            <person name="Qu C."/>
            <person name="Quiroz J."/>
            <person name="Raj R."/>
            <person name="Weissenberger G."/>
            <person name="Xin Y."/>
            <person name="Zou X."/>
            <person name="Han Y."/>
            <person name="Richards S."/>
            <person name="Worley K."/>
            <person name="Muzny D."/>
            <person name="Gibbs R."/>
        </authorList>
    </citation>
    <scope>NUCLEOTIDE SEQUENCE</scope>
    <source>
        <strain evidence="4">Sampled in the wild</strain>
    </source>
</reference>
<feature type="region of interest" description="Disordered" evidence="2">
    <location>
        <begin position="193"/>
        <end position="271"/>
    </location>
</feature>
<comment type="caution">
    <text evidence="4">The sequence shown here is derived from an EMBL/GenBank/DDBJ whole genome shotgun (WGS) entry which is preliminary data.</text>
</comment>
<feature type="compositionally biased region" description="Basic residues" evidence="2">
    <location>
        <begin position="556"/>
        <end position="566"/>
    </location>
</feature>
<evidence type="ECO:0000256" key="1">
    <source>
        <dbReference type="PROSITE-ProRule" id="PRU00042"/>
    </source>
</evidence>
<feature type="domain" description="C2H2-type" evidence="3">
    <location>
        <begin position="110"/>
        <end position="133"/>
    </location>
</feature>
<feature type="region of interest" description="Disordered" evidence="2">
    <location>
        <begin position="776"/>
        <end position="801"/>
    </location>
</feature>
<organism evidence="4 5">
    <name type="scientific">Ladona fulva</name>
    <name type="common">Scarce chaser dragonfly</name>
    <name type="synonym">Libellula fulva</name>
    <dbReference type="NCBI Taxonomy" id="123851"/>
    <lineage>
        <taxon>Eukaryota</taxon>
        <taxon>Metazoa</taxon>
        <taxon>Ecdysozoa</taxon>
        <taxon>Arthropoda</taxon>
        <taxon>Hexapoda</taxon>
        <taxon>Insecta</taxon>
        <taxon>Pterygota</taxon>
        <taxon>Palaeoptera</taxon>
        <taxon>Odonata</taxon>
        <taxon>Epiprocta</taxon>
        <taxon>Anisoptera</taxon>
        <taxon>Libelluloidea</taxon>
        <taxon>Libellulidae</taxon>
        <taxon>Ladona</taxon>
    </lineage>
</organism>
<name>A0A8K0P8Q9_LADFU</name>
<sequence length="939" mass="104871">MVEKMFGKCSSGSVSSSGKLRLPSPVFAVPDRHLFRQPDAQRIEFGQNSGYSNDLNKPEFSQSNNPWMNGSAPGQSNRKERFGKPLKQKLQRPRNFYNDYKQRGRGSSSFYCDSCDRGFSTHEEFQYHCNNEHITCGLDGCTLSAHPKVVEKHQKIQHLSGLYLRLRSNSSKNPEDVTKWIAERKKNYPTRANVERRKEVEKERLERGETLEPDRRRFGRFGGRGQQRGMRGRGGKSIGRDRKPRRRHSQSKEGHVPRGKRGRGRGGTWKLSERISHQKVEKLPAKEEIDLEWEDKKGIAMFCGTAELFGIPLKKNESSDEEIVEDKGDFSDSEWLMDDGATKCEDAKKYENGGDADNSKPNKDSVVLNNALGLLIGTYGSDDSNSDEEDSKAEGKPPAKRVCLRDQSDNQQKSPTVTTLPLAAEKKTAGNSSASNTLDNERVNIEEESDGSAPEVECIKKGPIENVILSNKMADTSAKSEEDSAPEVECIKKGPIENVISTNKLADESVKGEEDSDSAPEVVSIKKVSEEEVKIRVEDEKKNEEKEVKGDDDGKKRVRRSRKRGRTRGERGGKVDSRKDLEEENEKEQKTAVEDEGRAMRERKQLEMNQRQRYPTLLEELLKDEIRRERNAILQCIRYVVENNFFDKVDGIPPKEVAPEENSLIIGDGKNKSLELHNVNELHSDSNGSDKSVMMTESVDGKLENAVSSSENNDCEMEEQNSCEIAGQKVCDLGKGNSHETESSLEGELKDKTELGSEAGSNTLVLQAVNDPQSASDCFRKNVSKSNKIDGKSSESSQKISSDAIEYNNSLKVSSENMLGVEERQSSVEINSAMQTGHKPIENTTINNEMGNDVPASSKSNDLQSTNNFCQNVEIISKERHNENSKLAVELDEGITEGHNGSISAEDDVKKPEFSSLKGSEDVKNTESLEEKISNVAEV</sequence>
<dbReference type="InterPro" id="IPR019496">
    <property type="entry name" value="NUFIP1_cons_dom"/>
</dbReference>
<feature type="compositionally biased region" description="Basic and acidic residues" evidence="2">
    <location>
        <begin position="567"/>
        <end position="599"/>
    </location>
</feature>
<feature type="compositionally biased region" description="Polar residues" evidence="2">
    <location>
        <begin position="46"/>
        <end position="76"/>
    </location>
</feature>
<feature type="compositionally biased region" description="Polar residues" evidence="2">
    <location>
        <begin position="429"/>
        <end position="438"/>
    </location>
</feature>
<protein>
    <recommendedName>
        <fullName evidence="3">C2H2-type domain-containing protein</fullName>
    </recommendedName>
</protein>
<feature type="region of interest" description="Disordered" evidence="2">
    <location>
        <begin position="897"/>
        <end position="939"/>
    </location>
</feature>
<keyword evidence="1" id="KW-0479">Metal-binding</keyword>
<proteinExistence type="predicted"/>
<keyword evidence="1" id="KW-0863">Zinc-finger</keyword>
<feature type="region of interest" description="Disordered" evidence="2">
    <location>
        <begin position="1"/>
        <end position="22"/>
    </location>
</feature>
<dbReference type="GO" id="GO:0008270">
    <property type="term" value="F:zinc ion binding"/>
    <property type="evidence" value="ECO:0007669"/>
    <property type="project" value="UniProtKB-KW"/>
</dbReference>
<evidence type="ECO:0000259" key="3">
    <source>
        <dbReference type="PROSITE" id="PS50157"/>
    </source>
</evidence>
<feature type="region of interest" description="Disordered" evidence="2">
    <location>
        <begin position="497"/>
        <end position="599"/>
    </location>
</feature>
<dbReference type="GO" id="GO:0005634">
    <property type="term" value="C:nucleus"/>
    <property type="evidence" value="ECO:0007669"/>
    <property type="project" value="TreeGrafter"/>
</dbReference>